<gene>
    <name evidence="8" type="ORF">QCA50_010048</name>
</gene>
<comment type="caution">
    <text evidence="8">The sequence shown here is derived from an EMBL/GenBank/DDBJ whole genome shotgun (WGS) entry which is preliminary data.</text>
</comment>
<keyword evidence="4" id="KW-0240">DNA-directed RNA polymerase</keyword>
<dbReference type="AlphaFoldDB" id="A0AAW0GAN6"/>
<sequence>MKILNERDQFLSNYEVFEHLKGLKSKYDWTFTPEDEEALKKKYENSKHKRYKRFTNCGLDLEVITRDMTEYFSRLSSSMITSKEGFKELMIYLNTFDLMKIEKLQIVNSLPRSMAHLYVLVEECDQRLDEEACEGILQKIGELFPSEEEEEEEEEGEEQQGDDEQEIAEEQGEEGQLEEQADATTEQ</sequence>
<evidence type="ECO:0000256" key="7">
    <source>
        <dbReference type="SAM" id="MobiDB-lite"/>
    </source>
</evidence>
<dbReference type="InterPro" id="IPR005574">
    <property type="entry name" value="Rpb4/RPC9"/>
</dbReference>
<dbReference type="GO" id="GO:0000166">
    <property type="term" value="F:nucleotide binding"/>
    <property type="evidence" value="ECO:0007669"/>
    <property type="project" value="InterPro"/>
</dbReference>
<keyword evidence="9" id="KW-1185">Reference proteome</keyword>
<dbReference type="InterPro" id="IPR038846">
    <property type="entry name" value="RPC9"/>
</dbReference>
<dbReference type="Gene3D" id="1.20.1250.40">
    <property type="match status" value="1"/>
</dbReference>
<dbReference type="InterPro" id="IPR038324">
    <property type="entry name" value="Rpb4/RPC9_sf"/>
</dbReference>
<dbReference type="GO" id="GO:0005666">
    <property type="term" value="C:RNA polymerase III complex"/>
    <property type="evidence" value="ECO:0007669"/>
    <property type="project" value="InterPro"/>
</dbReference>
<evidence type="ECO:0000256" key="6">
    <source>
        <dbReference type="ARBA" id="ARBA00023242"/>
    </source>
</evidence>
<dbReference type="SUPFAM" id="SSF47819">
    <property type="entry name" value="HRDC-like"/>
    <property type="match status" value="1"/>
</dbReference>
<feature type="region of interest" description="Disordered" evidence="7">
    <location>
        <begin position="140"/>
        <end position="187"/>
    </location>
</feature>
<dbReference type="Proteomes" id="UP001385951">
    <property type="component" value="Unassembled WGS sequence"/>
</dbReference>
<evidence type="ECO:0000313" key="8">
    <source>
        <dbReference type="EMBL" id="KAK7686967.1"/>
    </source>
</evidence>
<evidence type="ECO:0000256" key="2">
    <source>
        <dbReference type="ARBA" id="ARBA00006898"/>
    </source>
</evidence>
<organism evidence="8 9">
    <name type="scientific">Cerrena zonata</name>
    <dbReference type="NCBI Taxonomy" id="2478898"/>
    <lineage>
        <taxon>Eukaryota</taxon>
        <taxon>Fungi</taxon>
        <taxon>Dikarya</taxon>
        <taxon>Basidiomycota</taxon>
        <taxon>Agaricomycotina</taxon>
        <taxon>Agaricomycetes</taxon>
        <taxon>Polyporales</taxon>
        <taxon>Cerrenaceae</taxon>
        <taxon>Cerrena</taxon>
    </lineage>
</organism>
<comment type="subcellular location">
    <subcellularLocation>
        <location evidence="1">Nucleus</location>
    </subcellularLocation>
</comment>
<feature type="compositionally biased region" description="Acidic residues" evidence="7">
    <location>
        <begin position="145"/>
        <end position="181"/>
    </location>
</feature>
<keyword evidence="6" id="KW-0539">Nucleus</keyword>
<dbReference type="EMBL" id="JASBNA010000015">
    <property type="protein sequence ID" value="KAK7686967.1"/>
    <property type="molecule type" value="Genomic_DNA"/>
</dbReference>
<dbReference type="GO" id="GO:0006384">
    <property type="term" value="P:transcription initiation at RNA polymerase III promoter"/>
    <property type="evidence" value="ECO:0007669"/>
    <property type="project" value="InterPro"/>
</dbReference>
<evidence type="ECO:0000256" key="4">
    <source>
        <dbReference type="ARBA" id="ARBA00022478"/>
    </source>
</evidence>
<dbReference type="InterPro" id="IPR010997">
    <property type="entry name" value="HRDC-like_sf"/>
</dbReference>
<dbReference type="PANTHER" id="PTHR15561">
    <property type="entry name" value="CALCITONIN GENE-RELATED PEPTIDE-RECEPTOR COMPONENT PROTEIN"/>
    <property type="match status" value="1"/>
</dbReference>
<comment type="similarity">
    <text evidence="2">Belongs to the eukaryotic RPC9 RNA polymerase subunit family.</text>
</comment>
<evidence type="ECO:0000256" key="5">
    <source>
        <dbReference type="ARBA" id="ARBA00023163"/>
    </source>
</evidence>
<evidence type="ECO:0000313" key="9">
    <source>
        <dbReference type="Proteomes" id="UP001385951"/>
    </source>
</evidence>
<dbReference type="PANTHER" id="PTHR15561:SF0">
    <property type="entry name" value="DNA-DIRECTED RNA POLYMERASE III SUBUNIT RPC9"/>
    <property type="match status" value="1"/>
</dbReference>
<name>A0AAW0GAN6_9APHY</name>
<accession>A0AAW0GAN6</accession>
<protein>
    <recommendedName>
        <fullName evidence="3">DNA-directed RNA polymerase III subunit RPC9</fullName>
    </recommendedName>
</protein>
<keyword evidence="5" id="KW-0804">Transcription</keyword>
<evidence type="ECO:0000256" key="1">
    <source>
        <dbReference type="ARBA" id="ARBA00004123"/>
    </source>
</evidence>
<proteinExistence type="inferred from homology"/>
<reference evidence="8 9" key="1">
    <citation type="submission" date="2022-09" db="EMBL/GenBank/DDBJ databases">
        <authorList>
            <person name="Palmer J.M."/>
        </authorList>
    </citation>
    <scope>NUCLEOTIDE SEQUENCE [LARGE SCALE GENOMIC DNA]</scope>
    <source>
        <strain evidence="8 9">DSM 7382</strain>
    </source>
</reference>
<evidence type="ECO:0000256" key="3">
    <source>
        <dbReference type="ARBA" id="ARBA00016672"/>
    </source>
</evidence>
<dbReference type="Pfam" id="PF03874">
    <property type="entry name" value="RNA_pol_Rpb4"/>
    <property type="match status" value="1"/>
</dbReference>